<dbReference type="RefSeq" id="WP_051903103.1">
    <property type="nucleotide sequence ID" value="NZ_CP008896.1"/>
</dbReference>
<feature type="transmembrane region" description="Helical" evidence="1">
    <location>
        <begin position="214"/>
        <end position="236"/>
    </location>
</feature>
<gene>
    <name evidence="2" type="ORF">NCTC10392_03709</name>
</gene>
<protein>
    <submittedName>
        <fullName evidence="2">Cytosine/purines uracil thiamine allantoin permease</fullName>
    </submittedName>
</protein>
<dbReference type="GO" id="GO:0005886">
    <property type="term" value="C:plasma membrane"/>
    <property type="evidence" value="ECO:0007669"/>
    <property type="project" value="TreeGrafter"/>
</dbReference>
<organism evidence="2 3">
    <name type="scientific">Pseudomonas fluorescens</name>
    <dbReference type="NCBI Taxonomy" id="294"/>
    <lineage>
        <taxon>Bacteria</taxon>
        <taxon>Pseudomonadati</taxon>
        <taxon>Pseudomonadota</taxon>
        <taxon>Gammaproteobacteria</taxon>
        <taxon>Pseudomonadales</taxon>
        <taxon>Pseudomonadaceae</taxon>
        <taxon>Pseudomonas</taxon>
    </lineage>
</organism>
<sequence length="470" mass="50719">MASTQSTTDDHSLSPVPEDARHGWLQLSWSTTGIVTTLIQIFIGALVTFVAGIWMGVLAGLLVTVVGALLGWGVGHVAYKTGLASSMLARQHGFGRRGSAVVALTFGFMIIGFIALENALLYKGLIFWLDLDDTLWLQVLVYTVMTAVWVLLTAFGFELVSKVASYTLIAFLLLLGYMLFDVIHSSGQNWSDVVSFGAQFPEEVLVKMGADTPWGKFGFCVNVLIGSAGALALIDGDLGRYARSSRDVLIAAFFGNLFMDIVMLLVGAILMYAGTEQLVSYYVSRGVPHADAVQTVLQSPDSVAAAFIVFGGSLGAVLLFLAQGKAQVLNTYSSSLSLTNLFDVTIGWRPGRLTFVILSNVLACLMLVGSILDWVNGFITVLGVLTTCFAGIIIADYFWVAPRRMQVGIVEINWPGLITVAVGFVLARYGVKAWMPIEFVTSLLSSFLLYPLLSVLMSSKPVIDGEVRRS</sequence>
<dbReference type="Gene3D" id="1.10.4160.10">
    <property type="entry name" value="Hydantoin permease"/>
    <property type="match status" value="1"/>
</dbReference>
<feature type="transmembrane region" description="Helical" evidence="1">
    <location>
        <begin position="412"/>
        <end position="431"/>
    </location>
</feature>
<dbReference type="PANTHER" id="PTHR30569:SF0">
    <property type="entry name" value="CYTOSINE PERMEASE"/>
    <property type="match status" value="1"/>
</dbReference>
<keyword evidence="1" id="KW-0472">Membrane</keyword>
<feature type="transmembrane region" description="Helical" evidence="1">
    <location>
        <begin position="100"/>
        <end position="122"/>
    </location>
</feature>
<evidence type="ECO:0000313" key="2">
    <source>
        <dbReference type="EMBL" id="SUD31771.1"/>
    </source>
</evidence>
<dbReference type="EMBL" id="UGUS01000002">
    <property type="protein sequence ID" value="SUD31771.1"/>
    <property type="molecule type" value="Genomic_DNA"/>
</dbReference>
<feature type="transmembrane region" description="Helical" evidence="1">
    <location>
        <begin position="248"/>
        <end position="273"/>
    </location>
</feature>
<feature type="transmembrane region" description="Helical" evidence="1">
    <location>
        <begin position="134"/>
        <end position="156"/>
    </location>
</feature>
<feature type="transmembrane region" description="Helical" evidence="1">
    <location>
        <begin position="53"/>
        <end position="79"/>
    </location>
</feature>
<evidence type="ECO:0000313" key="3">
    <source>
        <dbReference type="Proteomes" id="UP000255125"/>
    </source>
</evidence>
<dbReference type="PANTHER" id="PTHR30569">
    <property type="entry name" value="CYTOSINE TRANSPORTER CODB"/>
    <property type="match status" value="1"/>
</dbReference>
<proteinExistence type="predicted"/>
<dbReference type="Proteomes" id="UP000255125">
    <property type="component" value="Unassembled WGS sequence"/>
</dbReference>
<name>A0A379IGA2_PSEFL</name>
<reference evidence="2 3" key="1">
    <citation type="submission" date="2018-06" db="EMBL/GenBank/DDBJ databases">
        <authorList>
            <consortium name="Pathogen Informatics"/>
            <person name="Doyle S."/>
        </authorList>
    </citation>
    <scope>NUCLEOTIDE SEQUENCE [LARGE SCALE GENOMIC DNA]</scope>
    <source>
        <strain evidence="2 3">NCTC10392</strain>
    </source>
</reference>
<feature type="transmembrane region" description="Helical" evidence="1">
    <location>
        <begin position="27"/>
        <end position="47"/>
    </location>
</feature>
<feature type="transmembrane region" description="Helical" evidence="1">
    <location>
        <begin position="353"/>
        <end position="372"/>
    </location>
</feature>
<keyword evidence="1" id="KW-0812">Transmembrane</keyword>
<keyword evidence="1" id="KW-1133">Transmembrane helix</keyword>
<evidence type="ECO:0000256" key="1">
    <source>
        <dbReference type="SAM" id="Phobius"/>
    </source>
</evidence>
<feature type="transmembrane region" description="Helical" evidence="1">
    <location>
        <begin position="437"/>
        <end position="459"/>
    </location>
</feature>
<feature type="transmembrane region" description="Helical" evidence="1">
    <location>
        <begin position="303"/>
        <end position="322"/>
    </location>
</feature>
<accession>A0A379IGA2</accession>
<feature type="transmembrane region" description="Helical" evidence="1">
    <location>
        <begin position="163"/>
        <end position="180"/>
    </location>
</feature>
<dbReference type="GO" id="GO:0015209">
    <property type="term" value="F:cytosine transmembrane transporter activity"/>
    <property type="evidence" value="ECO:0007669"/>
    <property type="project" value="InterPro"/>
</dbReference>
<dbReference type="InterPro" id="IPR030191">
    <property type="entry name" value="CodB"/>
</dbReference>
<dbReference type="AlphaFoldDB" id="A0A379IGA2"/>
<feature type="transmembrane region" description="Helical" evidence="1">
    <location>
        <begin position="378"/>
        <end position="400"/>
    </location>
</feature>